<keyword evidence="3" id="KW-1185">Reference proteome</keyword>
<dbReference type="Gene3D" id="3.30.565.10">
    <property type="entry name" value="Histidine kinase-like ATPase, C-terminal domain"/>
    <property type="match status" value="1"/>
</dbReference>
<dbReference type="SUPFAM" id="SSF55874">
    <property type="entry name" value="ATPase domain of HSP90 chaperone/DNA topoisomerase II/histidine kinase"/>
    <property type="match status" value="1"/>
</dbReference>
<gene>
    <name evidence="2" type="ordered locus">PERMA_1156</name>
</gene>
<dbReference type="EMBL" id="CP001230">
    <property type="protein sequence ID" value="ACO04486.1"/>
    <property type="molecule type" value="Genomic_DNA"/>
</dbReference>
<dbReference type="RefSeq" id="WP_012676724.1">
    <property type="nucleotide sequence ID" value="NC_012440.1"/>
</dbReference>
<keyword evidence="1" id="KW-0812">Transmembrane</keyword>
<proteinExistence type="predicted"/>
<feature type="transmembrane region" description="Helical" evidence="1">
    <location>
        <begin position="102"/>
        <end position="122"/>
    </location>
</feature>
<evidence type="ECO:0000313" key="3">
    <source>
        <dbReference type="Proteomes" id="UP000001366"/>
    </source>
</evidence>
<keyword evidence="1" id="KW-1133">Transmembrane helix</keyword>
<dbReference type="OrthoDB" id="12326at2"/>
<evidence type="ECO:0000256" key="1">
    <source>
        <dbReference type="SAM" id="Phobius"/>
    </source>
</evidence>
<dbReference type="STRING" id="123214.PERMA_1156"/>
<dbReference type="InterPro" id="IPR036890">
    <property type="entry name" value="HATPase_C_sf"/>
</dbReference>
<feature type="transmembrane region" description="Helical" evidence="1">
    <location>
        <begin position="9"/>
        <end position="31"/>
    </location>
</feature>
<name>C0QQJ2_PERMH</name>
<keyword evidence="1" id="KW-0472">Membrane</keyword>
<evidence type="ECO:0000313" key="2">
    <source>
        <dbReference type="EMBL" id="ACO04486.1"/>
    </source>
</evidence>
<reference evidence="2 3" key="1">
    <citation type="journal article" date="2009" name="J. Bacteriol.">
        <title>Complete and draft genome sequences of six members of the Aquificales.</title>
        <authorList>
            <person name="Reysenbach A.L."/>
            <person name="Hamamura N."/>
            <person name="Podar M."/>
            <person name="Griffiths E."/>
            <person name="Ferreira S."/>
            <person name="Hochstein R."/>
            <person name="Heidelberg J."/>
            <person name="Johnson J."/>
            <person name="Mead D."/>
            <person name="Pohorille A."/>
            <person name="Sarmiento M."/>
            <person name="Schweighofer K."/>
            <person name="Seshadri R."/>
            <person name="Voytek M.A."/>
        </authorList>
    </citation>
    <scope>NUCLEOTIDE SEQUENCE [LARGE SCALE GENOMIC DNA]</scope>
    <source>
        <strain evidence="3">DSM 14350 / EX-H1</strain>
    </source>
</reference>
<dbReference type="eggNOG" id="COG0642">
    <property type="taxonomic scope" value="Bacteria"/>
</dbReference>
<dbReference type="KEGG" id="pmx:PERMA_1156"/>
<accession>C0QQJ2</accession>
<protein>
    <recommendedName>
        <fullName evidence="4">Histidine kinase domain-containing protein</fullName>
    </recommendedName>
</protein>
<sequence length="320" mass="37663">MISFEKKILIIFSIVLTIGFSVINGISIIFFKKNLEYQLYKEAHLYKAILTEKPFLKLPRYFTIDSSFDPERYEIVTFLGGNYILLDKNYKIEKIKTFGLNLLVWEAVLTVTLLFVMYITIIRHIQEKEENRKLLEIFLLTITHKLGNFLSSQKLNIELIKSKCNIKPVERLEKAYQLIETDFKSSLQILKKISERKRSLRIINIKDVILNTLDLFSDHLLDRKVILHLKDFYIKIDPVDAENIFHTIIENSIKYSKSKIHIRMCTDRKICYLFIKNDIQEIQKGSGVGLKISEFLLSRYGGEIKTKAKKEFLTVIKLKR</sequence>
<dbReference type="HOGENOM" id="CLU_075296_0_0_0"/>
<dbReference type="PaxDb" id="123214-PERMA_1156"/>
<evidence type="ECO:0008006" key="4">
    <source>
        <dbReference type="Google" id="ProtNLM"/>
    </source>
</evidence>
<dbReference type="Proteomes" id="UP000001366">
    <property type="component" value="Chromosome"/>
</dbReference>
<dbReference type="AlphaFoldDB" id="C0QQJ2"/>
<organism evidence="2 3">
    <name type="scientific">Persephonella marina (strain DSM 14350 / EX-H1)</name>
    <dbReference type="NCBI Taxonomy" id="123214"/>
    <lineage>
        <taxon>Bacteria</taxon>
        <taxon>Pseudomonadati</taxon>
        <taxon>Aquificota</taxon>
        <taxon>Aquificia</taxon>
        <taxon>Aquificales</taxon>
        <taxon>Hydrogenothermaceae</taxon>
        <taxon>Persephonella</taxon>
    </lineage>
</organism>